<dbReference type="EMBL" id="JAQIZZ010000003">
    <property type="protein sequence ID" value="KAJ5546390.1"/>
    <property type="molecule type" value="Genomic_DNA"/>
</dbReference>
<feature type="compositionally biased region" description="Low complexity" evidence="1">
    <location>
        <begin position="20"/>
        <end position="31"/>
    </location>
</feature>
<sequence length="136" mass="14940">MSRRDSVVDLTPQPQQTRTSSGQSNSQQVSSSRDRRPISLESPPGPARGVKRRRTDTESSSSEEDSLEDERQIDSVDLTSPEVPALATALSKQRRDAIEAQQSHDEDKSMGLLKAYKCPICMDTPENATSTICGTF</sequence>
<comment type="caution">
    <text evidence="2">The sequence shown here is derived from an EMBL/GenBank/DDBJ whole genome shotgun (WGS) entry which is preliminary data.</text>
</comment>
<keyword evidence="3" id="KW-1185">Reference proteome</keyword>
<reference evidence="2 3" key="1">
    <citation type="journal article" date="2023" name="IMA Fungus">
        <title>Comparative genomic study of the Penicillium genus elucidates a diverse pangenome and 15 lateral gene transfer events.</title>
        <authorList>
            <person name="Petersen C."/>
            <person name="Sorensen T."/>
            <person name="Nielsen M.R."/>
            <person name="Sondergaard T.E."/>
            <person name="Sorensen J.L."/>
            <person name="Fitzpatrick D.A."/>
            <person name="Frisvad J.C."/>
            <person name="Nielsen K.L."/>
        </authorList>
    </citation>
    <scope>NUCLEOTIDE SEQUENCE [LARGE SCALE GENOMIC DNA]</scope>
    <source>
        <strain evidence="2 3">IBT 35679</strain>
    </source>
</reference>
<evidence type="ECO:0000256" key="1">
    <source>
        <dbReference type="SAM" id="MobiDB-lite"/>
    </source>
</evidence>
<organism evidence="2 3">
    <name type="scientific">Penicillium frequentans</name>
    <dbReference type="NCBI Taxonomy" id="3151616"/>
    <lineage>
        <taxon>Eukaryota</taxon>
        <taxon>Fungi</taxon>
        <taxon>Dikarya</taxon>
        <taxon>Ascomycota</taxon>
        <taxon>Pezizomycotina</taxon>
        <taxon>Eurotiomycetes</taxon>
        <taxon>Eurotiomycetidae</taxon>
        <taxon>Eurotiales</taxon>
        <taxon>Aspergillaceae</taxon>
        <taxon>Penicillium</taxon>
    </lineage>
</organism>
<name>A0AAD6GG59_9EURO</name>
<protein>
    <submittedName>
        <fullName evidence="2">Uncharacterized protein</fullName>
    </submittedName>
</protein>
<feature type="region of interest" description="Disordered" evidence="1">
    <location>
        <begin position="1"/>
        <end position="108"/>
    </location>
</feature>
<gene>
    <name evidence="2" type="ORF">N7494_003975</name>
</gene>
<accession>A0AAD6GG59</accession>
<feature type="compositionally biased region" description="Basic and acidic residues" evidence="1">
    <location>
        <begin position="93"/>
        <end position="108"/>
    </location>
</feature>
<dbReference type="Proteomes" id="UP001220324">
    <property type="component" value="Unassembled WGS sequence"/>
</dbReference>
<proteinExistence type="predicted"/>
<dbReference type="AlphaFoldDB" id="A0AAD6GG59"/>
<evidence type="ECO:0000313" key="3">
    <source>
        <dbReference type="Proteomes" id="UP001220324"/>
    </source>
</evidence>
<evidence type="ECO:0000313" key="2">
    <source>
        <dbReference type="EMBL" id="KAJ5546390.1"/>
    </source>
</evidence>